<dbReference type="EMBL" id="SNRW01034810">
    <property type="protein sequence ID" value="KAA6355314.1"/>
    <property type="molecule type" value="Genomic_DNA"/>
</dbReference>
<dbReference type="InterPro" id="IPR043502">
    <property type="entry name" value="DNA/RNA_pol_sf"/>
</dbReference>
<comment type="caution">
    <text evidence="2">The sequence shown here is derived from an EMBL/GenBank/DDBJ whole genome shotgun (WGS) entry which is preliminary data.</text>
</comment>
<dbReference type="Gene3D" id="3.10.10.10">
    <property type="entry name" value="HIV Type 1 Reverse Transcriptase, subunit A, domain 1"/>
    <property type="match status" value="1"/>
</dbReference>
<feature type="region of interest" description="Disordered" evidence="1">
    <location>
        <begin position="232"/>
        <end position="254"/>
    </location>
</feature>
<name>A0A5J4TAB6_9EUKA</name>
<gene>
    <name evidence="2" type="ORF">EZS28_049159</name>
</gene>
<evidence type="ECO:0000313" key="2">
    <source>
        <dbReference type="EMBL" id="KAA6355314.1"/>
    </source>
</evidence>
<evidence type="ECO:0008006" key="4">
    <source>
        <dbReference type="Google" id="ProtNLM"/>
    </source>
</evidence>
<dbReference type="Proteomes" id="UP000324800">
    <property type="component" value="Unassembled WGS sequence"/>
</dbReference>
<evidence type="ECO:0000256" key="1">
    <source>
        <dbReference type="SAM" id="MobiDB-lite"/>
    </source>
</evidence>
<accession>A0A5J4TAB6</accession>
<feature type="compositionally biased region" description="Low complexity" evidence="1">
    <location>
        <begin position="232"/>
        <end position="241"/>
    </location>
</feature>
<protein>
    <recommendedName>
        <fullName evidence="4">Reverse transcriptase domain-containing protein</fullName>
    </recommendedName>
</protein>
<proteinExistence type="predicted"/>
<dbReference type="InterPro" id="IPR043128">
    <property type="entry name" value="Rev_trsase/Diguanyl_cyclase"/>
</dbReference>
<dbReference type="SUPFAM" id="SSF56672">
    <property type="entry name" value="DNA/RNA polymerases"/>
    <property type="match status" value="1"/>
</dbReference>
<dbReference type="AlphaFoldDB" id="A0A5J4TAB6"/>
<reference evidence="2 3" key="1">
    <citation type="submission" date="2019-03" db="EMBL/GenBank/DDBJ databases">
        <title>Single cell metagenomics reveals metabolic interactions within the superorganism composed of flagellate Streblomastix strix and complex community of Bacteroidetes bacteria on its surface.</title>
        <authorList>
            <person name="Treitli S.C."/>
            <person name="Kolisko M."/>
            <person name="Husnik F."/>
            <person name="Keeling P."/>
            <person name="Hampl V."/>
        </authorList>
    </citation>
    <scope>NUCLEOTIDE SEQUENCE [LARGE SCALE GENOMIC DNA]</scope>
    <source>
        <strain evidence="2">ST1C</strain>
    </source>
</reference>
<evidence type="ECO:0000313" key="3">
    <source>
        <dbReference type="Proteomes" id="UP000324800"/>
    </source>
</evidence>
<sequence>MPLLNETRAIMPKTKQTQLPKLLNLQLFPKEVRMQLKRQTPNQKTLKKRVKKNKIPDQAGALQPREISVEISLWNRREERADDNGSSSEGRKDWRIDIQRERQWNIGQDQKNSQQRLEENKMIIPFRGTQKEKKAYQEMLKEKLKEGIVIPIQQDQMKWWNHTFLIKKPNGTWWEILDASKLNKEMEKLLFKMHGLEEVQYLANQMDYASSLDLKSAFHHITQCHLGLNIAKSSSQKQQNRSQDKQEYIHKLKY</sequence>
<organism evidence="2 3">
    <name type="scientific">Streblomastix strix</name>
    <dbReference type="NCBI Taxonomy" id="222440"/>
    <lineage>
        <taxon>Eukaryota</taxon>
        <taxon>Metamonada</taxon>
        <taxon>Preaxostyla</taxon>
        <taxon>Oxymonadida</taxon>
        <taxon>Streblomastigidae</taxon>
        <taxon>Streblomastix</taxon>
    </lineage>
</organism>
<feature type="compositionally biased region" description="Basic and acidic residues" evidence="1">
    <location>
        <begin position="242"/>
        <end position="254"/>
    </location>
</feature>
<dbReference type="Gene3D" id="3.30.70.270">
    <property type="match status" value="1"/>
</dbReference>